<evidence type="ECO:0000313" key="3">
    <source>
        <dbReference type="Proteomes" id="UP001189429"/>
    </source>
</evidence>
<keyword evidence="3" id="KW-1185">Reference proteome</keyword>
<gene>
    <name evidence="2" type="ORF">PCOR1329_LOCUS34874</name>
</gene>
<feature type="compositionally biased region" description="Basic and acidic residues" evidence="1">
    <location>
        <begin position="128"/>
        <end position="137"/>
    </location>
</feature>
<feature type="region of interest" description="Disordered" evidence="1">
    <location>
        <begin position="128"/>
        <end position="150"/>
    </location>
</feature>
<comment type="caution">
    <text evidence="2">The sequence shown here is derived from an EMBL/GenBank/DDBJ whole genome shotgun (WGS) entry which is preliminary data.</text>
</comment>
<feature type="region of interest" description="Disordered" evidence="1">
    <location>
        <begin position="210"/>
        <end position="239"/>
    </location>
</feature>
<dbReference type="Proteomes" id="UP001189429">
    <property type="component" value="Unassembled WGS sequence"/>
</dbReference>
<proteinExistence type="predicted"/>
<dbReference type="EMBL" id="CAUYUJ010014271">
    <property type="protein sequence ID" value="CAK0839103.1"/>
    <property type="molecule type" value="Genomic_DNA"/>
</dbReference>
<reference evidence="2" key="1">
    <citation type="submission" date="2023-10" db="EMBL/GenBank/DDBJ databases">
        <authorList>
            <person name="Chen Y."/>
            <person name="Shah S."/>
            <person name="Dougan E. K."/>
            <person name="Thang M."/>
            <person name="Chan C."/>
        </authorList>
    </citation>
    <scope>NUCLEOTIDE SEQUENCE [LARGE SCALE GENOMIC DNA]</scope>
</reference>
<protein>
    <submittedName>
        <fullName evidence="2">Uncharacterized protein</fullName>
    </submittedName>
</protein>
<accession>A0ABN9T298</accession>
<evidence type="ECO:0000313" key="2">
    <source>
        <dbReference type="EMBL" id="CAK0839103.1"/>
    </source>
</evidence>
<sequence>MAVAGVAKPGLHVGQKVLLLYGDEPNLWHEASILRKSSETCYRRIHGEDPSVNSWLWWILTVDGDVYPQDLSVPGDLQALRLLDAGGEVTGTMYGRGPDVVSRYGFGAGRREGPLDVPLFLRAKAVTDEEERKEGGHGDALVSKSPPPAASGKIWRIAFSSDQYFSRGAEYPSGVEGHQFTLVKQGDNDAMMVVTPEGGPAVLLRHRRLDRRGRRHLDPPSGVAEQRPPPSLCGGRRPDAASRLRRLPSRGGGFNSLQRVRFFIRHG</sequence>
<evidence type="ECO:0000256" key="1">
    <source>
        <dbReference type="SAM" id="MobiDB-lite"/>
    </source>
</evidence>
<name>A0ABN9T298_9DINO</name>
<organism evidence="2 3">
    <name type="scientific">Prorocentrum cordatum</name>
    <dbReference type="NCBI Taxonomy" id="2364126"/>
    <lineage>
        <taxon>Eukaryota</taxon>
        <taxon>Sar</taxon>
        <taxon>Alveolata</taxon>
        <taxon>Dinophyceae</taxon>
        <taxon>Prorocentrales</taxon>
        <taxon>Prorocentraceae</taxon>
        <taxon>Prorocentrum</taxon>
    </lineage>
</organism>